<feature type="transmembrane region" description="Helical" evidence="5">
    <location>
        <begin position="23"/>
        <end position="44"/>
    </location>
</feature>
<organism evidence="7 8">
    <name type="scientific">Alistipes putredinis</name>
    <dbReference type="NCBI Taxonomy" id="28117"/>
    <lineage>
        <taxon>Bacteria</taxon>
        <taxon>Pseudomonadati</taxon>
        <taxon>Bacteroidota</taxon>
        <taxon>Bacteroidia</taxon>
        <taxon>Bacteroidales</taxon>
        <taxon>Rikenellaceae</taxon>
        <taxon>Alistipes</taxon>
    </lineage>
</organism>
<dbReference type="GO" id="GO:0016020">
    <property type="term" value="C:membrane"/>
    <property type="evidence" value="ECO:0007669"/>
    <property type="project" value="UniProtKB-SubCell"/>
</dbReference>
<dbReference type="AlphaFoldDB" id="A0A1Q6F6R6"/>
<sequence length="443" mass="49263">MANSKIGIIITREFNERVRKKSFIVTTILMPVLMIGLMVAPALIMRYSQGETRHISVIDESGVIAPRLESSEEVVYEPTDLTLDEARREHTDRFGILWIGGDIMTNPGNVKLYTNGSSAMLVEESVSGQIADIIEKEKLKDYNIENLSQILDEVKTTVYMQVFRNDQMQDDGSDKQANSSAVSTVVGLVLGMILYMFLMIYGAMVMQSVIEEKNNRVLEVVVSSISPFRLMLGKILGIASVAVVQVLIWGVLVCGVGALVMPHLIPAEMMGSVEAMRAGTLDPTAAGVDMEMVQTLATATDFGYVFQIFAYLLLYVIGGYLLYSAMFAAVGSAVDNVQDAQQLQTPIMLPIILSIFVMMVVMKDPNSPLVFWCSMIPFTSPVVMMARIPCGIPTWEIVVSLAVLYATFMAMVWLAAKIYRVGIFMYGKKPTFKELYKWIRYKY</sequence>
<keyword evidence="3 5" id="KW-1133">Transmembrane helix</keyword>
<feature type="transmembrane region" description="Helical" evidence="5">
    <location>
        <begin position="302"/>
        <end position="323"/>
    </location>
</feature>
<evidence type="ECO:0000313" key="7">
    <source>
        <dbReference type="EMBL" id="OKY94594.1"/>
    </source>
</evidence>
<evidence type="ECO:0000256" key="2">
    <source>
        <dbReference type="ARBA" id="ARBA00022692"/>
    </source>
</evidence>
<evidence type="ECO:0000256" key="3">
    <source>
        <dbReference type="ARBA" id="ARBA00022989"/>
    </source>
</evidence>
<evidence type="ECO:0000256" key="4">
    <source>
        <dbReference type="ARBA" id="ARBA00023136"/>
    </source>
</evidence>
<dbReference type="GO" id="GO:0140359">
    <property type="term" value="F:ABC-type transporter activity"/>
    <property type="evidence" value="ECO:0007669"/>
    <property type="project" value="InterPro"/>
</dbReference>
<protein>
    <submittedName>
        <fullName evidence="7">Sodium transporter</fullName>
    </submittedName>
</protein>
<dbReference type="EMBL" id="MNQH01000026">
    <property type="protein sequence ID" value="OKY94594.1"/>
    <property type="molecule type" value="Genomic_DNA"/>
</dbReference>
<accession>A0A1Q6F6R6</accession>
<feature type="transmembrane region" description="Helical" evidence="5">
    <location>
        <begin position="343"/>
        <end position="362"/>
    </location>
</feature>
<evidence type="ECO:0000256" key="1">
    <source>
        <dbReference type="ARBA" id="ARBA00004141"/>
    </source>
</evidence>
<proteinExistence type="predicted"/>
<dbReference type="PANTHER" id="PTHR43471">
    <property type="entry name" value="ABC TRANSPORTER PERMEASE"/>
    <property type="match status" value="1"/>
</dbReference>
<comment type="subcellular location">
    <subcellularLocation>
        <location evidence="1">Membrane</location>
        <topology evidence="1">Multi-pass membrane protein</topology>
    </subcellularLocation>
</comment>
<evidence type="ECO:0000256" key="5">
    <source>
        <dbReference type="SAM" id="Phobius"/>
    </source>
</evidence>
<feature type="transmembrane region" description="Helical" evidence="5">
    <location>
        <begin position="185"/>
        <end position="210"/>
    </location>
</feature>
<feature type="transmembrane region" description="Helical" evidence="5">
    <location>
        <begin position="394"/>
        <end position="416"/>
    </location>
</feature>
<dbReference type="RefSeq" id="WP_022460714.1">
    <property type="nucleotide sequence ID" value="NZ_BAAFLA010000021.1"/>
</dbReference>
<feature type="domain" description="ABC-2 type transporter transmembrane" evidence="6">
    <location>
        <begin position="21"/>
        <end position="416"/>
    </location>
</feature>
<dbReference type="Gene3D" id="3.40.190.10">
    <property type="entry name" value="Periplasmic binding protein-like II"/>
    <property type="match status" value="1"/>
</dbReference>
<dbReference type="Proteomes" id="UP000187417">
    <property type="component" value="Unassembled WGS sequence"/>
</dbReference>
<feature type="transmembrane region" description="Helical" evidence="5">
    <location>
        <begin position="230"/>
        <end position="260"/>
    </location>
</feature>
<dbReference type="InterPro" id="IPR013525">
    <property type="entry name" value="ABC2_TM"/>
</dbReference>
<evidence type="ECO:0000313" key="8">
    <source>
        <dbReference type="Proteomes" id="UP000187417"/>
    </source>
</evidence>
<comment type="caution">
    <text evidence="7">The sequence shown here is derived from an EMBL/GenBank/DDBJ whole genome shotgun (WGS) entry which is preliminary data.</text>
</comment>
<feature type="transmembrane region" description="Helical" evidence="5">
    <location>
        <begin position="369"/>
        <end position="388"/>
    </location>
</feature>
<evidence type="ECO:0000259" key="6">
    <source>
        <dbReference type="Pfam" id="PF12698"/>
    </source>
</evidence>
<dbReference type="Pfam" id="PF12698">
    <property type="entry name" value="ABC2_membrane_3"/>
    <property type="match status" value="1"/>
</dbReference>
<reference evidence="7 8" key="1">
    <citation type="journal article" date="2016" name="Nat. Biotechnol.">
        <title>Measurement of bacterial replication rates in microbial communities.</title>
        <authorList>
            <person name="Brown C.T."/>
            <person name="Olm M.R."/>
            <person name="Thomas B.C."/>
            <person name="Banfield J.F."/>
        </authorList>
    </citation>
    <scope>NUCLEOTIDE SEQUENCE [LARGE SCALE GENOMIC DNA]</scope>
    <source>
        <strain evidence="7">CAG:67_53_122</strain>
    </source>
</reference>
<dbReference type="PANTHER" id="PTHR43471:SF3">
    <property type="entry name" value="ABC TRANSPORTER PERMEASE PROTEIN NATB"/>
    <property type="match status" value="1"/>
</dbReference>
<dbReference type="SUPFAM" id="SSF53850">
    <property type="entry name" value="Periplasmic binding protein-like II"/>
    <property type="match status" value="1"/>
</dbReference>
<name>A0A1Q6F6R6_9BACT</name>
<gene>
    <name evidence="7" type="ORF">BHV66_05370</name>
</gene>
<keyword evidence="2 5" id="KW-0812">Transmembrane</keyword>
<dbReference type="STRING" id="28117.BHV66_05370"/>
<keyword evidence="4 5" id="KW-0472">Membrane</keyword>